<evidence type="ECO:0000256" key="2">
    <source>
        <dbReference type="SAM" id="SignalP"/>
    </source>
</evidence>
<name>A0A6G7YKX3_9ACTN</name>
<feature type="chain" id="PRO_5038909328" description="Septum formation-related domain-containing protein" evidence="2">
    <location>
        <begin position="24"/>
        <end position="279"/>
    </location>
</feature>
<dbReference type="InterPro" id="IPR026004">
    <property type="entry name" value="Septum_form"/>
</dbReference>
<feature type="domain" description="Septum formation-related" evidence="3">
    <location>
        <begin position="146"/>
        <end position="273"/>
    </location>
</feature>
<gene>
    <name evidence="4" type="ORF">G7071_11770</name>
</gene>
<dbReference type="KEGG" id="npi:G7071_11770"/>
<accession>A0A6G7YKX3</accession>
<evidence type="ECO:0000313" key="4">
    <source>
        <dbReference type="EMBL" id="QIK77394.1"/>
    </source>
</evidence>
<feature type="region of interest" description="Disordered" evidence="1">
    <location>
        <begin position="18"/>
        <end position="60"/>
    </location>
</feature>
<dbReference type="PROSITE" id="PS51257">
    <property type="entry name" value="PROKAR_LIPOPROTEIN"/>
    <property type="match status" value="1"/>
</dbReference>
<feature type="compositionally biased region" description="Low complexity" evidence="1">
    <location>
        <begin position="18"/>
        <end position="49"/>
    </location>
</feature>
<feature type="signal peptide" evidence="2">
    <location>
        <begin position="1"/>
        <end position="23"/>
    </location>
</feature>
<dbReference type="Proteomes" id="UP000502035">
    <property type="component" value="Chromosome"/>
</dbReference>
<keyword evidence="5" id="KW-1185">Reference proteome</keyword>
<sequence length="279" mass="29108">MKPVLLLCLLAVLAACSSPSPTASPTPSDAPSSSTAPPSAAADTPTSSAPAPPPRPARDGCHRLTLSQAVAPVVAGTDVPCRQKHTSETYKIGRLPLLVGGHLVAVDSPSVQSYVADTCRSTVGDHVGGSPEDLRLSMLQAVWFTPSVEEAALGADWFRCDVVALSGSGRLALLPRSTKGVLASSDRFAMCSTASPDSTTHKRVPCSARHSWTAIATVGLSGQSYPSARAASRQMDSACRSAARARAADPLDFSWSQERPSQEQWKAGQRYGICWAPAS</sequence>
<evidence type="ECO:0000313" key="5">
    <source>
        <dbReference type="Proteomes" id="UP000502035"/>
    </source>
</evidence>
<dbReference type="AlphaFoldDB" id="A0A6G7YKX3"/>
<evidence type="ECO:0000259" key="3">
    <source>
        <dbReference type="Pfam" id="PF13845"/>
    </source>
</evidence>
<reference evidence="4 5" key="1">
    <citation type="submission" date="2020-03" db="EMBL/GenBank/DDBJ databases">
        <title>Nocardioides sp. nov., isolated from fish.</title>
        <authorList>
            <person name="Hyun D.-W."/>
            <person name="Bae J.-W."/>
        </authorList>
    </citation>
    <scope>NUCLEOTIDE SEQUENCE [LARGE SCALE GENOMIC DNA]</scope>
    <source>
        <strain evidence="4 5">HDW12A</strain>
    </source>
</reference>
<protein>
    <recommendedName>
        <fullName evidence="3">Septum formation-related domain-containing protein</fullName>
    </recommendedName>
</protein>
<dbReference type="EMBL" id="CP049866">
    <property type="protein sequence ID" value="QIK77394.1"/>
    <property type="molecule type" value="Genomic_DNA"/>
</dbReference>
<dbReference type="Pfam" id="PF13845">
    <property type="entry name" value="Septum_form"/>
    <property type="match status" value="1"/>
</dbReference>
<organism evidence="4 5">
    <name type="scientific">Nocardioides piscis</name>
    <dbReference type="NCBI Taxonomy" id="2714938"/>
    <lineage>
        <taxon>Bacteria</taxon>
        <taxon>Bacillati</taxon>
        <taxon>Actinomycetota</taxon>
        <taxon>Actinomycetes</taxon>
        <taxon>Propionibacteriales</taxon>
        <taxon>Nocardioidaceae</taxon>
        <taxon>Nocardioides</taxon>
    </lineage>
</organism>
<evidence type="ECO:0000256" key="1">
    <source>
        <dbReference type="SAM" id="MobiDB-lite"/>
    </source>
</evidence>
<keyword evidence="2" id="KW-0732">Signal</keyword>
<proteinExistence type="predicted"/>